<proteinExistence type="predicted"/>
<sequence length="208" mass="22768">MGGSGLKEGIRGRWGAGSGCGKQRIVLKSSLGDVNVVRRLLVDGAWDKKSWEDAVAWCSVGEGEEVRNEGRREVFASWALMVEALAVWYALAWAFDRDGCLWKFARTACGNLLGLLGFGASSVVWLELPIKKTRNYAAELPHCSAAWMQRNPVSSLTVDEDSFDFHAWGALEQFEIVIAGIAAWIVYEVGEFVALAAVRGQVSAAYLH</sequence>
<dbReference type="EMBL" id="CM046395">
    <property type="protein sequence ID" value="KAI8541799.1"/>
    <property type="molecule type" value="Genomic_DNA"/>
</dbReference>
<protein>
    <submittedName>
        <fullName evidence="1">Uncharacterized protein</fullName>
    </submittedName>
</protein>
<evidence type="ECO:0000313" key="1">
    <source>
        <dbReference type="EMBL" id="KAI8541799.1"/>
    </source>
</evidence>
<keyword evidence="2" id="KW-1185">Reference proteome</keyword>
<dbReference type="Proteomes" id="UP001062846">
    <property type="component" value="Chromosome 8"/>
</dbReference>
<comment type="caution">
    <text evidence="1">The sequence shown here is derived from an EMBL/GenBank/DDBJ whole genome shotgun (WGS) entry which is preliminary data.</text>
</comment>
<name>A0ACC0MLP7_RHOML</name>
<accession>A0ACC0MLP7</accession>
<organism evidence="1 2">
    <name type="scientific">Rhododendron molle</name>
    <name type="common">Chinese azalea</name>
    <name type="synonym">Azalea mollis</name>
    <dbReference type="NCBI Taxonomy" id="49168"/>
    <lineage>
        <taxon>Eukaryota</taxon>
        <taxon>Viridiplantae</taxon>
        <taxon>Streptophyta</taxon>
        <taxon>Embryophyta</taxon>
        <taxon>Tracheophyta</taxon>
        <taxon>Spermatophyta</taxon>
        <taxon>Magnoliopsida</taxon>
        <taxon>eudicotyledons</taxon>
        <taxon>Gunneridae</taxon>
        <taxon>Pentapetalae</taxon>
        <taxon>asterids</taxon>
        <taxon>Ericales</taxon>
        <taxon>Ericaceae</taxon>
        <taxon>Ericoideae</taxon>
        <taxon>Rhodoreae</taxon>
        <taxon>Rhododendron</taxon>
    </lineage>
</organism>
<gene>
    <name evidence="1" type="ORF">RHMOL_Rhmol08G0090000</name>
</gene>
<evidence type="ECO:0000313" key="2">
    <source>
        <dbReference type="Proteomes" id="UP001062846"/>
    </source>
</evidence>
<reference evidence="1" key="1">
    <citation type="submission" date="2022-02" db="EMBL/GenBank/DDBJ databases">
        <title>Plant Genome Project.</title>
        <authorList>
            <person name="Zhang R.-G."/>
        </authorList>
    </citation>
    <scope>NUCLEOTIDE SEQUENCE</scope>
    <source>
        <strain evidence="1">AT1</strain>
    </source>
</reference>